<dbReference type="SUPFAM" id="SSF56059">
    <property type="entry name" value="Glutathione synthetase ATP-binding domain-like"/>
    <property type="match status" value="1"/>
</dbReference>
<dbReference type="AlphaFoldDB" id="A0A6H1WS53"/>
<dbReference type="PROSITE" id="PS50975">
    <property type="entry name" value="ATP_GRASP"/>
    <property type="match status" value="1"/>
</dbReference>
<reference evidence="3 4" key="1">
    <citation type="submission" date="2019-08" db="EMBL/GenBank/DDBJ databases">
        <title>Complete genome sequence of Thermosulfurimonas marina SU872T, an anaerobic thermophilic chemolithoautotrophic bacterium isolated from a shallow marine hydrothermal vent.</title>
        <authorList>
            <person name="Allioux M."/>
            <person name="Jebbar M."/>
            <person name="Slobodkina G."/>
            <person name="Slobodkin A."/>
            <person name="Moalic Y."/>
            <person name="Frolova A."/>
            <person name="Shao Z."/>
            <person name="Alain K."/>
        </authorList>
    </citation>
    <scope>NUCLEOTIDE SEQUENCE [LARGE SCALE GENOMIC DNA]</scope>
    <source>
        <strain evidence="3 4">SU872</strain>
    </source>
</reference>
<evidence type="ECO:0000313" key="3">
    <source>
        <dbReference type="EMBL" id="QJA06011.1"/>
    </source>
</evidence>
<organism evidence="3 4">
    <name type="scientific">Thermosulfurimonas marina</name>
    <dbReference type="NCBI Taxonomy" id="2047767"/>
    <lineage>
        <taxon>Bacteria</taxon>
        <taxon>Pseudomonadati</taxon>
        <taxon>Thermodesulfobacteriota</taxon>
        <taxon>Thermodesulfobacteria</taxon>
        <taxon>Thermodesulfobacteriales</taxon>
        <taxon>Thermodesulfobacteriaceae</taxon>
        <taxon>Thermosulfurimonas</taxon>
    </lineage>
</organism>
<dbReference type="Gene3D" id="3.30.470.20">
    <property type="entry name" value="ATP-grasp fold, B domain"/>
    <property type="match status" value="1"/>
</dbReference>
<dbReference type="GO" id="GO:0005737">
    <property type="term" value="C:cytoplasm"/>
    <property type="evidence" value="ECO:0007669"/>
    <property type="project" value="TreeGrafter"/>
</dbReference>
<keyword evidence="1" id="KW-0067">ATP-binding</keyword>
<evidence type="ECO:0000313" key="4">
    <source>
        <dbReference type="Proteomes" id="UP000501253"/>
    </source>
</evidence>
<dbReference type="RefSeq" id="WP_168719365.1">
    <property type="nucleotide sequence ID" value="NZ_CP042909.1"/>
</dbReference>
<keyword evidence="4" id="KW-1185">Reference proteome</keyword>
<dbReference type="PANTHER" id="PTHR21621:SF0">
    <property type="entry name" value="BETA-CITRYLGLUTAMATE SYNTHASE B-RELATED"/>
    <property type="match status" value="1"/>
</dbReference>
<dbReference type="InterPro" id="IPR011761">
    <property type="entry name" value="ATP-grasp"/>
</dbReference>
<dbReference type="GO" id="GO:0009432">
    <property type="term" value="P:SOS response"/>
    <property type="evidence" value="ECO:0007669"/>
    <property type="project" value="TreeGrafter"/>
</dbReference>
<dbReference type="KEGG" id="tmai:FVE67_04005"/>
<evidence type="ECO:0000259" key="2">
    <source>
        <dbReference type="PROSITE" id="PS50975"/>
    </source>
</evidence>
<gene>
    <name evidence="3" type="ORF">FVE67_04005</name>
</gene>
<dbReference type="GO" id="GO:0005524">
    <property type="term" value="F:ATP binding"/>
    <property type="evidence" value="ECO:0007669"/>
    <property type="project" value="UniProtKB-UniRule"/>
</dbReference>
<sequence length="268" mass="30534">MGTIVVSFNPWVDGERNFFQFTGLTEEVLSALAEARAVIFPQTVSPELYYFVRRLGKPVFPQYDLRFTFPGKIGQILLFRALGLPHPRSLCIPRICAFGPHPGAAEIPLPEPPFVVKGNHGHEGREVFLVRNPEDWEEALARLRSWEASGRYGFLLQEYLEFPYDLRVVVLGKKRLPFWREGGFRRNLAQEGRPVPCPDPEIEARALEVVEALVEKTGFNLVAVDLLFREGIPLLNELNFVFGLRLLGGEAAFRHYLEEAVREFLTNL</sequence>
<name>A0A6H1WS53_9BACT</name>
<dbReference type="PANTHER" id="PTHR21621">
    <property type="entry name" value="RIBOSOMAL PROTEIN S6 MODIFICATION PROTEIN"/>
    <property type="match status" value="1"/>
</dbReference>
<evidence type="ECO:0000256" key="1">
    <source>
        <dbReference type="PROSITE-ProRule" id="PRU00409"/>
    </source>
</evidence>
<dbReference type="EMBL" id="CP042909">
    <property type="protein sequence ID" value="QJA06011.1"/>
    <property type="molecule type" value="Genomic_DNA"/>
</dbReference>
<dbReference type="Proteomes" id="UP000501253">
    <property type="component" value="Chromosome"/>
</dbReference>
<proteinExistence type="predicted"/>
<dbReference type="GO" id="GO:0046872">
    <property type="term" value="F:metal ion binding"/>
    <property type="evidence" value="ECO:0007669"/>
    <property type="project" value="InterPro"/>
</dbReference>
<protein>
    <submittedName>
        <fullName evidence="3">Glutathione synthase</fullName>
    </submittedName>
</protein>
<keyword evidence="1" id="KW-0547">Nucleotide-binding</keyword>
<feature type="domain" description="ATP-grasp" evidence="2">
    <location>
        <begin position="76"/>
        <end position="265"/>
    </location>
</feature>
<accession>A0A6H1WS53</accession>
<dbReference type="GO" id="GO:0018169">
    <property type="term" value="F:ribosomal S6-glutamic acid ligase activity"/>
    <property type="evidence" value="ECO:0007669"/>
    <property type="project" value="TreeGrafter"/>
</dbReference>